<accession>A0A504UFJ7</accession>
<sequence length="121" mass="13068">MNRKTALAIAMAVTLGAASAQAGNYVEVQKLTPQEVLFGKRYDDNVTAVRVVETGGRGDRDARDDLPLQVVFPTGNSLRTAQAQVADDASLSAALKTRKIATRNVLWVQTAMNGGKIVYYR</sequence>
<protein>
    <submittedName>
        <fullName evidence="2">Uncharacterized protein</fullName>
    </submittedName>
</protein>
<dbReference type="EMBL" id="VFYP01000001">
    <property type="protein sequence ID" value="TPP09555.1"/>
    <property type="molecule type" value="Genomic_DNA"/>
</dbReference>
<evidence type="ECO:0000313" key="3">
    <source>
        <dbReference type="Proteomes" id="UP000316429"/>
    </source>
</evidence>
<reference evidence="2 3" key="1">
    <citation type="submission" date="2019-06" db="EMBL/GenBank/DDBJ databases">
        <title>Rhizobium sp. CL12 isolated from roots of soybean.</title>
        <authorList>
            <person name="Wang C."/>
        </authorList>
    </citation>
    <scope>NUCLEOTIDE SEQUENCE [LARGE SCALE GENOMIC DNA]</scope>
    <source>
        <strain evidence="2 3">CL12</strain>
    </source>
</reference>
<keyword evidence="1" id="KW-0732">Signal</keyword>
<proteinExistence type="predicted"/>
<evidence type="ECO:0000313" key="2">
    <source>
        <dbReference type="EMBL" id="TPP09555.1"/>
    </source>
</evidence>
<feature type="chain" id="PRO_5021485522" evidence="1">
    <location>
        <begin position="23"/>
        <end position="121"/>
    </location>
</feature>
<gene>
    <name evidence="2" type="ORF">FJQ55_01370</name>
</gene>
<comment type="caution">
    <text evidence="2">The sequence shown here is derived from an EMBL/GenBank/DDBJ whole genome shotgun (WGS) entry which is preliminary data.</text>
</comment>
<name>A0A504UFJ7_9HYPH</name>
<dbReference type="AlphaFoldDB" id="A0A504UFJ7"/>
<organism evidence="2 3">
    <name type="scientific">Rhizobium glycinendophyticum</name>
    <dbReference type="NCBI Taxonomy" id="2589807"/>
    <lineage>
        <taxon>Bacteria</taxon>
        <taxon>Pseudomonadati</taxon>
        <taxon>Pseudomonadota</taxon>
        <taxon>Alphaproteobacteria</taxon>
        <taxon>Hyphomicrobiales</taxon>
        <taxon>Rhizobiaceae</taxon>
        <taxon>Rhizobium/Agrobacterium group</taxon>
        <taxon>Rhizobium</taxon>
    </lineage>
</organism>
<dbReference type="OrthoDB" id="8401399at2"/>
<dbReference type="Proteomes" id="UP000316429">
    <property type="component" value="Unassembled WGS sequence"/>
</dbReference>
<keyword evidence="3" id="KW-1185">Reference proteome</keyword>
<evidence type="ECO:0000256" key="1">
    <source>
        <dbReference type="SAM" id="SignalP"/>
    </source>
</evidence>
<feature type="signal peptide" evidence="1">
    <location>
        <begin position="1"/>
        <end position="22"/>
    </location>
</feature>
<dbReference type="RefSeq" id="WP_140825941.1">
    <property type="nucleotide sequence ID" value="NZ_VFYP01000001.1"/>
</dbReference>